<keyword evidence="4 6" id="KW-0472">Membrane</keyword>
<dbReference type="PROSITE" id="PS51257">
    <property type="entry name" value="PROKAR_LIPOPROTEIN"/>
    <property type="match status" value="1"/>
</dbReference>
<accession>A0A6A5QKK3</accession>
<dbReference type="PANTHER" id="PTHR31465">
    <property type="entry name" value="PROTEIN RTA1-RELATED"/>
    <property type="match status" value="1"/>
</dbReference>
<dbReference type="GO" id="GO:0005886">
    <property type="term" value="C:plasma membrane"/>
    <property type="evidence" value="ECO:0007669"/>
    <property type="project" value="TreeGrafter"/>
</dbReference>
<evidence type="ECO:0000256" key="5">
    <source>
        <dbReference type="SAM" id="MobiDB-lite"/>
    </source>
</evidence>
<gene>
    <name evidence="7" type="ORF">BDU57DRAFT_450257</name>
</gene>
<evidence type="ECO:0000256" key="4">
    <source>
        <dbReference type="ARBA" id="ARBA00023136"/>
    </source>
</evidence>
<proteinExistence type="predicted"/>
<name>A0A6A5QKK3_AMPQU</name>
<dbReference type="OrthoDB" id="2129688at2759"/>
<evidence type="ECO:0000313" key="7">
    <source>
        <dbReference type="EMBL" id="KAF1915973.1"/>
    </source>
</evidence>
<evidence type="ECO:0000313" key="8">
    <source>
        <dbReference type="Proteomes" id="UP000800096"/>
    </source>
</evidence>
<evidence type="ECO:0000256" key="1">
    <source>
        <dbReference type="ARBA" id="ARBA00004141"/>
    </source>
</evidence>
<feature type="transmembrane region" description="Helical" evidence="6">
    <location>
        <begin position="277"/>
        <end position="295"/>
    </location>
</feature>
<keyword evidence="3 6" id="KW-1133">Transmembrane helix</keyword>
<feature type="transmembrane region" description="Helical" evidence="6">
    <location>
        <begin position="181"/>
        <end position="205"/>
    </location>
</feature>
<evidence type="ECO:0000256" key="6">
    <source>
        <dbReference type="SAM" id="Phobius"/>
    </source>
</evidence>
<dbReference type="Proteomes" id="UP000800096">
    <property type="component" value="Unassembled WGS sequence"/>
</dbReference>
<dbReference type="AlphaFoldDB" id="A0A6A5QKK3"/>
<evidence type="ECO:0000256" key="2">
    <source>
        <dbReference type="ARBA" id="ARBA00022692"/>
    </source>
</evidence>
<dbReference type="GO" id="GO:0000324">
    <property type="term" value="C:fungal-type vacuole"/>
    <property type="evidence" value="ECO:0007669"/>
    <property type="project" value="TreeGrafter"/>
</dbReference>
<keyword evidence="8" id="KW-1185">Reference proteome</keyword>
<feature type="region of interest" description="Disordered" evidence="5">
    <location>
        <begin position="860"/>
        <end position="889"/>
    </location>
</feature>
<organism evidence="7 8">
    <name type="scientific">Ampelomyces quisqualis</name>
    <name type="common">Powdery mildew agent</name>
    <dbReference type="NCBI Taxonomy" id="50730"/>
    <lineage>
        <taxon>Eukaryota</taxon>
        <taxon>Fungi</taxon>
        <taxon>Dikarya</taxon>
        <taxon>Ascomycota</taxon>
        <taxon>Pezizomycotina</taxon>
        <taxon>Dothideomycetes</taxon>
        <taxon>Pleosporomycetidae</taxon>
        <taxon>Pleosporales</taxon>
        <taxon>Pleosporineae</taxon>
        <taxon>Phaeosphaeriaceae</taxon>
        <taxon>Ampelomyces</taxon>
    </lineage>
</organism>
<reference evidence="7" key="1">
    <citation type="journal article" date="2020" name="Stud. Mycol.">
        <title>101 Dothideomycetes genomes: a test case for predicting lifestyles and emergence of pathogens.</title>
        <authorList>
            <person name="Haridas S."/>
            <person name="Albert R."/>
            <person name="Binder M."/>
            <person name="Bloem J."/>
            <person name="Labutti K."/>
            <person name="Salamov A."/>
            <person name="Andreopoulos B."/>
            <person name="Baker S."/>
            <person name="Barry K."/>
            <person name="Bills G."/>
            <person name="Bluhm B."/>
            <person name="Cannon C."/>
            <person name="Castanera R."/>
            <person name="Culley D."/>
            <person name="Daum C."/>
            <person name="Ezra D."/>
            <person name="Gonzalez J."/>
            <person name="Henrissat B."/>
            <person name="Kuo A."/>
            <person name="Liang C."/>
            <person name="Lipzen A."/>
            <person name="Lutzoni F."/>
            <person name="Magnuson J."/>
            <person name="Mondo S."/>
            <person name="Nolan M."/>
            <person name="Ohm R."/>
            <person name="Pangilinan J."/>
            <person name="Park H.-J."/>
            <person name="Ramirez L."/>
            <person name="Alfaro M."/>
            <person name="Sun H."/>
            <person name="Tritt A."/>
            <person name="Yoshinaga Y."/>
            <person name="Zwiers L.-H."/>
            <person name="Turgeon B."/>
            <person name="Goodwin S."/>
            <person name="Spatafora J."/>
            <person name="Crous P."/>
            <person name="Grigoriev I."/>
        </authorList>
    </citation>
    <scope>NUCLEOTIDE SEQUENCE</scope>
    <source>
        <strain evidence="7">HMLAC05119</strain>
    </source>
</reference>
<feature type="transmembrane region" description="Helical" evidence="6">
    <location>
        <begin position="104"/>
        <end position="126"/>
    </location>
</feature>
<dbReference type="Pfam" id="PF04479">
    <property type="entry name" value="RTA1"/>
    <property type="match status" value="1"/>
</dbReference>
<dbReference type="InterPro" id="IPR007568">
    <property type="entry name" value="RTA1"/>
</dbReference>
<protein>
    <submittedName>
        <fullName evidence="7">RTA1 like protein-domain-containing protein</fullName>
    </submittedName>
</protein>
<feature type="compositionally biased region" description="Acidic residues" evidence="5">
    <location>
        <begin position="863"/>
        <end position="880"/>
    </location>
</feature>
<comment type="subcellular location">
    <subcellularLocation>
        <location evidence="1">Membrane</location>
        <topology evidence="1">Multi-pass membrane protein</topology>
    </subcellularLocation>
</comment>
<feature type="transmembrane region" description="Helical" evidence="6">
    <location>
        <begin position="45"/>
        <end position="66"/>
    </location>
</feature>
<feature type="transmembrane region" description="Helical" evidence="6">
    <location>
        <begin position="146"/>
        <end position="169"/>
    </location>
</feature>
<dbReference type="EMBL" id="ML979135">
    <property type="protein sequence ID" value="KAF1915973.1"/>
    <property type="molecule type" value="Genomic_DNA"/>
</dbReference>
<feature type="transmembrane region" description="Helical" evidence="6">
    <location>
        <begin position="235"/>
        <end position="257"/>
    </location>
</feature>
<dbReference type="PANTHER" id="PTHR31465:SF7">
    <property type="entry name" value="SPHINGOID LONG-CHAIN BASE TRANSPORTER RSB1"/>
    <property type="match status" value="1"/>
</dbReference>
<evidence type="ECO:0000256" key="3">
    <source>
        <dbReference type="ARBA" id="ARBA00022989"/>
    </source>
</evidence>
<sequence>MERSNAATNPDFNEPLTSVYTWIQACTWETCGLKGSYWNYRPNKAINFAFAILFGLSALVFLTQGFASKKKWLGFSIAMVCGCVLEVIGYTGRILAWDDMYSQAPFLIQIICLTIAPAFLAAGIYLCLSRIVTAFGTSNSRISPRAYPLIFVTCDVVSLILQAAGGGIASVKTQAHEDPKLGNNIMIAGLSVQVATLLVFMLLALDFAVRTMGRVGQIGREQALDQRYVELRKNWAFKGFLIALALSTLCIFTRCVFRVAELSDGWSGHLMKVQGYFIGLEGAIIVVAAFLLNFFHPGLCFGETPAAGVTGGRKCWGGRKAASGQSSVEELRIREDMAQEGEGGTQYIWACFVLRVCDMQPPVVPITMPLFHLTLHCRRHPATLPRFFALKMRPVPPQYDFTIKYQRACSLLPPTTPSIQPPSSITTLLVATTLPHSITMNQDEDVEILLGHKRRYKFHSGNLARNSTLFAEMLTEPRAAALNAKAKSAGIKIKWLIELTHLPSENFPAGNLQLVHLNQLGERADGRSGMIVNENGRIPQASKVFAHYESIFYAFYGKDLTIDANDMAEALPECHSLLQISEYLGCTGIISKPIEVALLKHGQDLFRSIQSNPCPWVHVAYDIRSEAMFKECMIHFAGNWKNFKKTPAVLESVREIPGLRLLIEKYHRALILQGKGLELAIMSHYPGKMDKPSEDIPIKREAYSKDILVWMALSFFRHWVGQRLLLEKGRNGADCGYELYKAMGAAGEAYIDKTVINQFHTKFPMTKKAMNVLENHLFEIKECIKAIIEEHQVLVSTTQLDVSRFPVNYLTCTVFKKKDLPWLKDDTTPRVLPAKREYKPGGNEIARQNLETAKRAQARALFEDEDDEEDSFDRDLDIEESPAKRKRTD</sequence>
<feature type="transmembrane region" description="Helical" evidence="6">
    <location>
        <begin position="72"/>
        <end position="92"/>
    </location>
</feature>
<keyword evidence="2 6" id="KW-0812">Transmembrane</keyword>